<dbReference type="RefSeq" id="WP_288183580.1">
    <property type="nucleotide sequence ID" value="NZ_LT608335.1"/>
</dbReference>
<evidence type="ECO:0000313" key="1">
    <source>
        <dbReference type="EMBL" id="SCM79681.1"/>
    </source>
</evidence>
<dbReference type="AlphaFoldDB" id="A0A212LQC3"/>
<reference evidence="1" key="1">
    <citation type="submission" date="2016-08" db="EMBL/GenBank/DDBJ databases">
        <authorList>
            <person name="Seilhamer J.J."/>
        </authorList>
    </citation>
    <scope>NUCLEOTIDE SEQUENCE</scope>
    <source>
        <strain evidence="1">86</strain>
    </source>
</reference>
<protein>
    <submittedName>
        <fullName evidence="1">Uncharacterized protein</fullName>
    </submittedName>
</protein>
<sequence length="104" mass="11611">MNDTIANFYGALGFEQTEIEDNLVVLGIELSATGDYALITDDNGKMPDNLNQPVTFACYTPDDAYLWNAGFKNSALFKEVWETAATIEEKLAAIRKHREANEVF</sequence>
<organism evidence="1">
    <name type="scientific">uncultured Sporomusa sp</name>
    <dbReference type="NCBI Taxonomy" id="307249"/>
    <lineage>
        <taxon>Bacteria</taxon>
        <taxon>Bacillati</taxon>
        <taxon>Bacillota</taxon>
        <taxon>Negativicutes</taxon>
        <taxon>Selenomonadales</taxon>
        <taxon>Sporomusaceae</taxon>
        <taxon>Sporomusa</taxon>
        <taxon>environmental samples</taxon>
    </lineage>
</organism>
<dbReference type="EMBL" id="FMJE01000003">
    <property type="protein sequence ID" value="SCM79681.1"/>
    <property type="molecule type" value="Genomic_DNA"/>
</dbReference>
<accession>A0A212LQC3</accession>
<gene>
    <name evidence="1" type="ORF">KL86SPO_30042</name>
</gene>
<name>A0A212LQC3_9FIRM</name>
<proteinExistence type="predicted"/>